<dbReference type="Gramene" id="OIV99963">
    <property type="protein sequence ID" value="OIV99963"/>
    <property type="gene ID" value="TanjilG_26301"/>
</dbReference>
<dbReference type="Gene3D" id="4.10.280.10">
    <property type="entry name" value="Helix-loop-helix DNA-binding domain"/>
    <property type="match status" value="1"/>
</dbReference>
<dbReference type="AlphaFoldDB" id="A0A4P1R324"/>
<evidence type="ECO:0000256" key="3">
    <source>
        <dbReference type="ARBA" id="ARBA00023163"/>
    </source>
</evidence>
<dbReference type="CDD" id="cd11453">
    <property type="entry name" value="bHLH_AtBIM_like"/>
    <property type="match status" value="1"/>
</dbReference>
<feature type="compositionally biased region" description="Polar residues" evidence="5">
    <location>
        <begin position="23"/>
        <end position="41"/>
    </location>
</feature>
<evidence type="ECO:0000256" key="4">
    <source>
        <dbReference type="ARBA" id="ARBA00023242"/>
    </source>
</evidence>
<feature type="region of interest" description="Disordered" evidence="5">
    <location>
        <begin position="246"/>
        <end position="280"/>
    </location>
</feature>
<evidence type="ECO:0000259" key="6">
    <source>
        <dbReference type="PROSITE" id="PS50888"/>
    </source>
</evidence>
<feature type="compositionally biased region" description="Basic and acidic residues" evidence="5">
    <location>
        <begin position="359"/>
        <end position="371"/>
    </location>
</feature>
<dbReference type="PANTHER" id="PTHR46412">
    <property type="entry name" value="BES1-INTERACTING MYC-LIKE PROTEIN"/>
    <property type="match status" value="1"/>
</dbReference>
<evidence type="ECO:0000313" key="7">
    <source>
        <dbReference type="EMBL" id="OIV99963.1"/>
    </source>
</evidence>
<feature type="compositionally biased region" description="Basic and acidic residues" evidence="5">
    <location>
        <begin position="52"/>
        <end position="63"/>
    </location>
</feature>
<feature type="compositionally biased region" description="Polar residues" evidence="5">
    <location>
        <begin position="373"/>
        <end position="382"/>
    </location>
</feature>
<name>A0A4P1R324_LUPAN</name>
<comment type="subcellular location">
    <subcellularLocation>
        <location evidence="1">Nucleus</location>
    </subcellularLocation>
</comment>
<feature type="compositionally biased region" description="Basic and acidic residues" evidence="5">
    <location>
        <begin position="246"/>
        <end position="257"/>
    </location>
</feature>
<feature type="region of interest" description="Disordered" evidence="5">
    <location>
        <begin position="348"/>
        <end position="382"/>
    </location>
</feature>
<feature type="region of interest" description="Disordered" evidence="5">
    <location>
        <begin position="564"/>
        <end position="585"/>
    </location>
</feature>
<dbReference type="GO" id="GO:0046983">
    <property type="term" value="F:protein dimerization activity"/>
    <property type="evidence" value="ECO:0007669"/>
    <property type="project" value="InterPro"/>
</dbReference>
<keyword evidence="2" id="KW-0805">Transcription regulation</keyword>
<dbReference type="InterPro" id="IPR044295">
    <property type="entry name" value="BIM1/2/3"/>
</dbReference>
<dbReference type="SUPFAM" id="SSF47459">
    <property type="entry name" value="HLH, helix-loop-helix DNA-binding domain"/>
    <property type="match status" value="1"/>
</dbReference>
<sequence>MEFPQARAFGTQGTKSTHDFLSLYSNSTTQQDSRPPSQGSRLKTHDFLQPLERAETKATAKEEATDEISSVAPKPPPPPPPSVEHLLPGGIGTYSISHISYSNNNTQRVPKPETSLFTVHQATSTDRNDENSNCSSYTSSGFTLWDESAVKKGKTGKENNVAGKPIIGVTESAAKPGQWTLSERTSQSFSNNRHNSFNSRSFSQTTGQKNQSFIEMMKSAKDGAQDEEIENEEAFFLKKESQRERELKVKVDGKSTEQKPNTPRSKHSATEQRRRSKINDRQVLPTMLIRVFQDARSGTHKFHMLRELIPHGDQKRDKASFLLEVIEYIHFLQEKVQKYEGSFQGWSHEPEKLTPWQRNNDKPAESFEHRGANSGSGPSTSLLFARKTDEKNITISQKTPGSIQNVESGLDTATNFKTMDHHPGISNKAFPVPISPHPNFFTPTQSGGQGGVMSQLAHRLAFDVENAIYQPSDECETLTATSEKLKDKELTIEGGAINISSVYSKGLLDTLTHALQSSGVDLSQASISVQIELGKQANIRPTLPMSTCAAKDDEVPSNNQRMMRSRVASSEKSDQALKKLKTCRT</sequence>
<accession>A0A4P1R324</accession>
<evidence type="ECO:0000256" key="1">
    <source>
        <dbReference type="ARBA" id="ARBA00004123"/>
    </source>
</evidence>
<keyword evidence="8" id="KW-1185">Reference proteome</keyword>
<feature type="region of interest" description="Disordered" evidence="5">
    <location>
        <begin position="185"/>
        <end position="209"/>
    </location>
</feature>
<evidence type="ECO:0000256" key="5">
    <source>
        <dbReference type="SAM" id="MobiDB-lite"/>
    </source>
</evidence>
<evidence type="ECO:0000313" key="8">
    <source>
        <dbReference type="Proteomes" id="UP000188354"/>
    </source>
</evidence>
<gene>
    <name evidence="7" type="ORF">TanjilG_26301</name>
</gene>
<keyword evidence="3" id="KW-0804">Transcription</keyword>
<reference evidence="7 8" key="1">
    <citation type="journal article" date="2017" name="Plant Biotechnol. J.">
        <title>A comprehensive draft genome sequence for lupin (Lupinus angustifolius), an emerging health food: insights into plant-microbe interactions and legume evolution.</title>
        <authorList>
            <person name="Hane J.K."/>
            <person name="Ming Y."/>
            <person name="Kamphuis L.G."/>
            <person name="Nelson M.N."/>
            <person name="Garg G."/>
            <person name="Atkins C.A."/>
            <person name="Bayer P.E."/>
            <person name="Bravo A."/>
            <person name="Bringans S."/>
            <person name="Cannon S."/>
            <person name="Edwards D."/>
            <person name="Foley R."/>
            <person name="Gao L.L."/>
            <person name="Harrison M.J."/>
            <person name="Huang W."/>
            <person name="Hurgobin B."/>
            <person name="Li S."/>
            <person name="Liu C.W."/>
            <person name="McGrath A."/>
            <person name="Morahan G."/>
            <person name="Murray J."/>
            <person name="Weller J."/>
            <person name="Jian J."/>
            <person name="Singh K.B."/>
        </authorList>
    </citation>
    <scope>NUCLEOTIDE SEQUENCE [LARGE SCALE GENOMIC DNA]</scope>
    <source>
        <strain evidence="8">cv. Tanjil</strain>
        <tissue evidence="7">Whole plant</tissue>
    </source>
</reference>
<dbReference type="Pfam" id="PF00010">
    <property type="entry name" value="HLH"/>
    <property type="match status" value="1"/>
</dbReference>
<dbReference type="PROSITE" id="PS50888">
    <property type="entry name" value="BHLH"/>
    <property type="match status" value="1"/>
</dbReference>
<dbReference type="InterPro" id="IPR036638">
    <property type="entry name" value="HLH_DNA-bd_sf"/>
</dbReference>
<dbReference type="Proteomes" id="UP000188354">
    <property type="component" value="Chromosome LG12"/>
</dbReference>
<evidence type="ECO:0000256" key="2">
    <source>
        <dbReference type="ARBA" id="ARBA00023015"/>
    </source>
</evidence>
<proteinExistence type="predicted"/>
<feature type="compositionally biased region" description="Pro residues" evidence="5">
    <location>
        <begin position="73"/>
        <end position="82"/>
    </location>
</feature>
<dbReference type="GO" id="GO:0003700">
    <property type="term" value="F:DNA-binding transcription factor activity"/>
    <property type="evidence" value="ECO:0007669"/>
    <property type="project" value="InterPro"/>
</dbReference>
<dbReference type="SMART" id="SM00353">
    <property type="entry name" value="HLH"/>
    <property type="match status" value="1"/>
</dbReference>
<feature type="domain" description="BHLH" evidence="6">
    <location>
        <begin position="262"/>
        <end position="332"/>
    </location>
</feature>
<dbReference type="GO" id="GO:0006351">
    <property type="term" value="P:DNA-templated transcription"/>
    <property type="evidence" value="ECO:0007669"/>
    <property type="project" value="InterPro"/>
</dbReference>
<organism evidence="7 8">
    <name type="scientific">Lupinus angustifolius</name>
    <name type="common">Narrow-leaved blue lupine</name>
    <dbReference type="NCBI Taxonomy" id="3871"/>
    <lineage>
        <taxon>Eukaryota</taxon>
        <taxon>Viridiplantae</taxon>
        <taxon>Streptophyta</taxon>
        <taxon>Embryophyta</taxon>
        <taxon>Tracheophyta</taxon>
        <taxon>Spermatophyta</taxon>
        <taxon>Magnoliopsida</taxon>
        <taxon>eudicotyledons</taxon>
        <taxon>Gunneridae</taxon>
        <taxon>Pentapetalae</taxon>
        <taxon>rosids</taxon>
        <taxon>fabids</taxon>
        <taxon>Fabales</taxon>
        <taxon>Fabaceae</taxon>
        <taxon>Papilionoideae</taxon>
        <taxon>50 kb inversion clade</taxon>
        <taxon>genistoids sensu lato</taxon>
        <taxon>core genistoids</taxon>
        <taxon>Genisteae</taxon>
        <taxon>Lupinus</taxon>
    </lineage>
</organism>
<dbReference type="PANTHER" id="PTHR46412:SF3">
    <property type="entry name" value="TRANSCRIPTION FACTOR BIM1"/>
    <property type="match status" value="1"/>
</dbReference>
<dbReference type="GO" id="GO:0005634">
    <property type="term" value="C:nucleus"/>
    <property type="evidence" value="ECO:0007669"/>
    <property type="project" value="UniProtKB-SubCell"/>
</dbReference>
<dbReference type="EMBL" id="CM007372">
    <property type="protein sequence ID" value="OIV99963.1"/>
    <property type="molecule type" value="Genomic_DNA"/>
</dbReference>
<feature type="region of interest" description="Disordered" evidence="5">
    <location>
        <begin position="1"/>
        <end position="90"/>
    </location>
</feature>
<dbReference type="STRING" id="3871.A0A4P1R324"/>
<feature type="compositionally biased region" description="Basic and acidic residues" evidence="5">
    <location>
        <begin position="268"/>
        <end position="280"/>
    </location>
</feature>
<protein>
    <recommendedName>
        <fullName evidence="6">BHLH domain-containing protein</fullName>
    </recommendedName>
</protein>
<dbReference type="InterPro" id="IPR011598">
    <property type="entry name" value="bHLH_dom"/>
</dbReference>
<keyword evidence="4" id="KW-0539">Nucleus</keyword>
<feature type="compositionally biased region" description="Low complexity" evidence="5">
    <location>
        <begin position="186"/>
        <end position="204"/>
    </location>
</feature>